<sequence>MTDISYYNNEIDKILWNILGDDYFTQDEFNDIVNSVTNTIYQYNNEVSIDKLKVIVEFVILNKFKICYIYDNDAILNQVKYEKKSVNSKTIGKNRDDDNDDDDDDEDIAVIKLSDIEAGENGFKKSPKISSKQFQSVDKVEVATYEDLISHKHDYPKEIYKESHYIRRNTRLDVIKKIPQFEQKSKEWLEQRTESLTATAISVVLDEDPYKSPIVILLDKCGRGLPFIENKFVHHGNKYEQVGTMFYSFRNNVEVGEYGLLQHSGHKFIAASPDGICSKKANTGGLSKLVGRLLEIKFPFSREINNSGDLDGDICPHYYFLQVQTQLYVTEMDECDFLQCKIDEYDSWEDFVKDSNPIVPGLSKTTNLEKGCLIQLLDKKLIGSEDKEKCLYNSKYIYPPKLHMTNEEIEKWISSEIMNYHNNDLSENYMIDRIIYWRLSQVTCNLIKFNKEAFEEKIPLLQQFWDYVLFYREHTDKLDKLIKFVKKVKEDNSAEIFSYINEDFLSLNKDSKYKPLYQEETEWRKKYNQIKAEKAQMYKNKSYSKYTKFNN</sequence>
<dbReference type="EMBL" id="KM982402">
    <property type="protein sequence ID" value="AKI80087.1"/>
    <property type="molecule type" value="Genomic_DNA"/>
</dbReference>
<name>A0A0G2Y8G3_9VIRU</name>
<dbReference type="KEGG" id="vg:80513885"/>
<dbReference type="NCBIfam" id="TIGR03033">
    <property type="entry name" value="phage_rel_nuc"/>
    <property type="match status" value="1"/>
</dbReference>
<dbReference type="InterPro" id="IPR051703">
    <property type="entry name" value="NF-kappa-B_Signaling_Reg"/>
</dbReference>
<dbReference type="InterPro" id="IPR019080">
    <property type="entry name" value="YqaJ_viral_recombinase"/>
</dbReference>
<keyword evidence="3" id="KW-1185">Reference proteome</keyword>
<dbReference type="InterPro" id="IPR011335">
    <property type="entry name" value="Restrct_endonuc-II-like"/>
</dbReference>
<dbReference type="Gene3D" id="3.90.320.10">
    <property type="match status" value="1"/>
</dbReference>
<dbReference type="SUPFAM" id="SSF52980">
    <property type="entry name" value="Restriction endonuclease-like"/>
    <property type="match status" value="1"/>
</dbReference>
<evidence type="ECO:0000313" key="3">
    <source>
        <dbReference type="Proteomes" id="UP000240461"/>
    </source>
</evidence>
<accession>A0A0G2Y8G3</accession>
<evidence type="ECO:0000313" key="2">
    <source>
        <dbReference type="EMBL" id="AKI80087.1"/>
    </source>
</evidence>
<dbReference type="InterPro" id="IPR017482">
    <property type="entry name" value="Lambda-type_endonuclease"/>
</dbReference>
<dbReference type="InterPro" id="IPR011604">
    <property type="entry name" value="PDDEXK-like_dom_sf"/>
</dbReference>
<dbReference type="PANTHER" id="PTHR46609:SF6">
    <property type="entry name" value="EXONUCLEASE, PHAGE-TYPE_RECB, C-TERMINAL DOMAIN-CONTAINING PROTEIN-RELATED"/>
    <property type="match status" value="1"/>
</dbReference>
<feature type="domain" description="YqaJ viral recombinase" evidence="1">
    <location>
        <begin position="187"/>
        <end position="332"/>
    </location>
</feature>
<evidence type="ECO:0000259" key="1">
    <source>
        <dbReference type="Pfam" id="PF09588"/>
    </source>
</evidence>
<organism evidence="2 3">
    <name type="scientific">Acanthamoeba polyphaga mimivirus Kroon</name>
    <dbReference type="NCBI Taxonomy" id="3069720"/>
    <lineage>
        <taxon>Viruses</taxon>
        <taxon>Varidnaviria</taxon>
        <taxon>Bamfordvirae</taxon>
        <taxon>Nucleocytoviricota</taxon>
        <taxon>Megaviricetes</taxon>
        <taxon>Imitervirales</taxon>
        <taxon>Mimiviridae</taxon>
        <taxon>Megamimivirinae</taxon>
        <taxon>Mimivirus</taxon>
        <taxon>Mimivirus lagoaense</taxon>
    </lineage>
</organism>
<reference evidence="2 3" key="1">
    <citation type="submission" date="2014-10" db="EMBL/GenBank/DDBJ databases">
        <title>Pan-genome analysis of Brazilian lineage A amoebal mimiviruses.</title>
        <authorList>
            <person name="Assis F.L."/>
            <person name="Abrahao J.S."/>
            <person name="Kroon E.G."/>
            <person name="Dornas F.P."/>
            <person name="Andrade K.R."/>
            <person name="Borato P.V.M."/>
            <person name="Pilotto M.R."/>
            <person name="Benamar S."/>
            <person name="LaScola B."/>
            <person name="Colson P."/>
        </authorList>
    </citation>
    <scope>NUCLEOTIDE SEQUENCE [LARGE SCALE GENOMIC DNA]</scope>
    <source>
        <strain evidence="2 3">Kroon</strain>
    </source>
</reference>
<dbReference type="PANTHER" id="PTHR46609">
    <property type="entry name" value="EXONUCLEASE, PHAGE-TYPE/RECB, C-TERMINAL DOMAIN-CONTAINING PROTEIN"/>
    <property type="match status" value="1"/>
</dbReference>
<protein>
    <submittedName>
        <fullName evidence="2">YqaJ viral recombinase family</fullName>
    </submittedName>
</protein>
<dbReference type="Pfam" id="PF09588">
    <property type="entry name" value="YqaJ"/>
    <property type="match status" value="1"/>
</dbReference>
<dbReference type="CDD" id="cd22343">
    <property type="entry name" value="PDDEXK_lambda_exonuclease-like"/>
    <property type="match status" value="1"/>
</dbReference>
<proteinExistence type="predicted"/>
<dbReference type="Proteomes" id="UP000240461">
    <property type="component" value="Segment"/>
</dbReference>